<keyword evidence="3" id="KW-1185">Reference proteome</keyword>
<evidence type="ECO:0000313" key="2">
    <source>
        <dbReference type="EMBL" id="SEU36837.1"/>
    </source>
</evidence>
<evidence type="ECO:0000256" key="1">
    <source>
        <dbReference type="SAM" id="MobiDB-lite"/>
    </source>
</evidence>
<accession>A0A1I0LBC7</accession>
<dbReference type="AlphaFoldDB" id="A0A1I0LBC7"/>
<sequence length="165" mass="17120">MSTDPSIAAPSATPSATPAVTSPCPHTPTCPPPVCLPPSLRPVASPSASPSAKPPGKQDPAADKSNLPGYETSTGTIDAFAGAMTDSGDGVHLVKQRTPRFEGWNLAPLAGVPVVGLMFTNRFNTIADTWRDSAGILGDVLRRDAGKVTLSASNYRQAEQANRKK</sequence>
<proteinExistence type="predicted"/>
<dbReference type="EMBL" id="FOHX01000014">
    <property type="protein sequence ID" value="SEU36837.1"/>
    <property type="molecule type" value="Genomic_DNA"/>
</dbReference>
<dbReference type="Proteomes" id="UP000199361">
    <property type="component" value="Unassembled WGS sequence"/>
</dbReference>
<evidence type="ECO:0000313" key="3">
    <source>
        <dbReference type="Proteomes" id="UP000199361"/>
    </source>
</evidence>
<dbReference type="OrthoDB" id="3538129at2"/>
<organism evidence="2 3">
    <name type="scientific">Nonomuraea wenchangensis</name>
    <dbReference type="NCBI Taxonomy" id="568860"/>
    <lineage>
        <taxon>Bacteria</taxon>
        <taxon>Bacillati</taxon>
        <taxon>Actinomycetota</taxon>
        <taxon>Actinomycetes</taxon>
        <taxon>Streptosporangiales</taxon>
        <taxon>Streptosporangiaceae</taxon>
        <taxon>Nonomuraea</taxon>
    </lineage>
</organism>
<feature type="region of interest" description="Disordered" evidence="1">
    <location>
        <begin position="1"/>
        <end position="74"/>
    </location>
</feature>
<feature type="compositionally biased region" description="Pro residues" evidence="1">
    <location>
        <begin position="25"/>
        <end position="40"/>
    </location>
</feature>
<gene>
    <name evidence="2" type="ORF">SAMN05421811_1149</name>
</gene>
<dbReference type="RefSeq" id="WP_091089595.1">
    <property type="nucleotide sequence ID" value="NZ_FOHX01000014.1"/>
</dbReference>
<feature type="compositionally biased region" description="Low complexity" evidence="1">
    <location>
        <begin position="41"/>
        <end position="55"/>
    </location>
</feature>
<protein>
    <submittedName>
        <fullName evidence="2">Uncharacterized protein</fullName>
    </submittedName>
</protein>
<reference evidence="2 3" key="1">
    <citation type="submission" date="2016-10" db="EMBL/GenBank/DDBJ databases">
        <authorList>
            <person name="de Groot N.N."/>
        </authorList>
    </citation>
    <scope>NUCLEOTIDE SEQUENCE [LARGE SCALE GENOMIC DNA]</scope>
    <source>
        <strain evidence="2 3">CGMCC 4.5598</strain>
    </source>
</reference>
<name>A0A1I0LBC7_9ACTN</name>
<feature type="compositionally biased region" description="Low complexity" evidence="1">
    <location>
        <begin position="1"/>
        <end position="24"/>
    </location>
</feature>
<dbReference type="STRING" id="568860.SAMN05421811_1149"/>